<dbReference type="Proteomes" id="UP000820818">
    <property type="component" value="Linkage Group LG4"/>
</dbReference>
<dbReference type="AlphaFoldDB" id="A0AAD5KUR8"/>
<reference evidence="1 2" key="1">
    <citation type="submission" date="2022-05" db="EMBL/GenBank/DDBJ databases">
        <title>A multi-omics perspective on studying reproductive biology in Daphnia sinensis.</title>
        <authorList>
            <person name="Jia J."/>
        </authorList>
    </citation>
    <scope>NUCLEOTIDE SEQUENCE [LARGE SCALE GENOMIC DNA]</scope>
    <source>
        <strain evidence="1 2">WSL</strain>
    </source>
</reference>
<name>A0AAD5KUR8_9CRUS</name>
<evidence type="ECO:0000313" key="1">
    <source>
        <dbReference type="EMBL" id="KAI9559477.1"/>
    </source>
</evidence>
<accession>A0AAD5KUR8</accession>
<keyword evidence="2" id="KW-1185">Reference proteome</keyword>
<gene>
    <name evidence="1" type="ORF">GHT06_013470</name>
</gene>
<proteinExistence type="predicted"/>
<protein>
    <submittedName>
        <fullName evidence="1">Uncharacterized protein</fullName>
    </submittedName>
</protein>
<dbReference type="EMBL" id="WJBH02000004">
    <property type="protein sequence ID" value="KAI9559477.1"/>
    <property type="molecule type" value="Genomic_DNA"/>
</dbReference>
<organism evidence="1 2">
    <name type="scientific">Daphnia sinensis</name>
    <dbReference type="NCBI Taxonomy" id="1820382"/>
    <lineage>
        <taxon>Eukaryota</taxon>
        <taxon>Metazoa</taxon>
        <taxon>Ecdysozoa</taxon>
        <taxon>Arthropoda</taxon>
        <taxon>Crustacea</taxon>
        <taxon>Branchiopoda</taxon>
        <taxon>Diplostraca</taxon>
        <taxon>Cladocera</taxon>
        <taxon>Anomopoda</taxon>
        <taxon>Daphniidae</taxon>
        <taxon>Daphnia</taxon>
        <taxon>Daphnia similis group</taxon>
    </lineage>
</organism>
<comment type="caution">
    <text evidence="1">The sequence shown here is derived from an EMBL/GenBank/DDBJ whole genome shotgun (WGS) entry which is preliminary data.</text>
</comment>
<evidence type="ECO:0000313" key="2">
    <source>
        <dbReference type="Proteomes" id="UP000820818"/>
    </source>
</evidence>
<sequence>MVIHPMEDTMATSHPSVMIPGHHSSHVAPVSGRYGGQIAPTIVEHTVVTYHRWVEDMSVVTLSPLVVDMVDMVHQSAEDTEVIFLLRSDGTAAVKRSASARLPKSGGFSNNHAAPVSGGCSGHAVLMNGGFGNHSAPSRKGLSGHAAQMNTGYGGMLCQTAQEMEATLHRQAIKVTVATDHK</sequence>